<evidence type="ECO:0000256" key="3">
    <source>
        <dbReference type="ARBA" id="ARBA00022722"/>
    </source>
</evidence>
<evidence type="ECO:0000259" key="9">
    <source>
        <dbReference type="PROSITE" id="PS50876"/>
    </source>
</evidence>
<keyword evidence="4" id="KW-0479">Metal-binding</keyword>
<evidence type="ECO:0000256" key="5">
    <source>
        <dbReference type="ARBA" id="ARBA00022759"/>
    </source>
</evidence>
<name>A0A7K5YZZ5_9AVES</name>
<keyword evidence="2" id="KW-0548">Nucleotidyltransferase</keyword>
<evidence type="ECO:0000256" key="1">
    <source>
        <dbReference type="ARBA" id="ARBA00022679"/>
    </source>
</evidence>
<comment type="caution">
    <text evidence="10">The sequence shown here is derived from an EMBL/GenBank/DDBJ whole genome shotgun (WGS) entry which is preliminary data.</text>
</comment>
<dbReference type="InterPro" id="IPR017856">
    <property type="entry name" value="Integrase-like_N"/>
</dbReference>
<evidence type="ECO:0000256" key="7">
    <source>
        <dbReference type="ARBA" id="ARBA00022918"/>
    </source>
</evidence>
<evidence type="ECO:0000313" key="10">
    <source>
        <dbReference type="EMBL" id="NWU70867.1"/>
    </source>
</evidence>
<sequence length="119" mass="13033">SLVEANARADALVLGMAMGPTPNIKQQAIVSHKFFHQGYRALKQQFHLSNAKAHAIAAACPDSQGQCVLHYYGTNPRGLRALQIWQTDVTHIVEFGRLKFVHPTTEAECMGNSGKYNAA</sequence>
<dbReference type="OrthoDB" id="9386368at2759"/>
<evidence type="ECO:0000256" key="2">
    <source>
        <dbReference type="ARBA" id="ARBA00022695"/>
    </source>
</evidence>
<protein>
    <submittedName>
        <fullName evidence="10">POK10 protein</fullName>
    </submittedName>
</protein>
<dbReference type="AlphaFoldDB" id="A0A7K5YZZ5"/>
<keyword evidence="5" id="KW-0255">Endonuclease</keyword>
<dbReference type="GO" id="GO:0035613">
    <property type="term" value="F:RNA stem-loop binding"/>
    <property type="evidence" value="ECO:0007669"/>
    <property type="project" value="TreeGrafter"/>
</dbReference>
<keyword evidence="8" id="KW-0863">Zinc-finger</keyword>
<evidence type="ECO:0000256" key="6">
    <source>
        <dbReference type="ARBA" id="ARBA00022801"/>
    </source>
</evidence>
<gene>
    <name evidence="10" type="primary">Ervk10</name>
    <name evidence="10" type="ORF">PTEBUR_R15328</name>
</gene>
<keyword evidence="3" id="KW-0540">Nuclease</keyword>
<dbReference type="GO" id="GO:0016787">
    <property type="term" value="F:hydrolase activity"/>
    <property type="evidence" value="ECO:0007669"/>
    <property type="project" value="UniProtKB-KW"/>
</dbReference>
<dbReference type="GO" id="GO:0004519">
    <property type="term" value="F:endonuclease activity"/>
    <property type="evidence" value="ECO:0007669"/>
    <property type="project" value="UniProtKB-KW"/>
</dbReference>
<accession>A0A7K5YZZ5</accession>
<evidence type="ECO:0000256" key="8">
    <source>
        <dbReference type="PROSITE-ProRule" id="PRU00450"/>
    </source>
</evidence>
<dbReference type="GO" id="GO:0003964">
    <property type="term" value="F:RNA-directed DNA polymerase activity"/>
    <property type="evidence" value="ECO:0007669"/>
    <property type="project" value="UniProtKB-KW"/>
</dbReference>
<keyword evidence="6" id="KW-0378">Hydrolase</keyword>
<feature type="domain" description="Integrase-type" evidence="9">
    <location>
        <begin position="23"/>
        <end position="64"/>
    </location>
</feature>
<dbReference type="GO" id="GO:0008270">
    <property type="term" value="F:zinc ion binding"/>
    <property type="evidence" value="ECO:0007669"/>
    <property type="project" value="UniProtKB-KW"/>
</dbReference>
<keyword evidence="11" id="KW-1185">Reference proteome</keyword>
<keyword evidence="8" id="KW-0862">Zinc</keyword>
<dbReference type="Pfam" id="PF02022">
    <property type="entry name" value="Integrase_Zn"/>
    <property type="match status" value="1"/>
</dbReference>
<feature type="non-terminal residue" evidence="10">
    <location>
        <position position="1"/>
    </location>
</feature>
<dbReference type="SUPFAM" id="SSF46919">
    <property type="entry name" value="N-terminal Zn binding domain of HIV integrase"/>
    <property type="match status" value="1"/>
</dbReference>
<proteinExistence type="predicted"/>
<dbReference type="PANTHER" id="PTHR41694:SF3">
    <property type="entry name" value="RNA-DIRECTED DNA POLYMERASE-RELATED"/>
    <property type="match status" value="1"/>
</dbReference>
<dbReference type="EMBL" id="VYZE01001361">
    <property type="protein sequence ID" value="NWU70867.1"/>
    <property type="molecule type" value="Genomic_DNA"/>
</dbReference>
<dbReference type="Proteomes" id="UP000522270">
    <property type="component" value="Unassembled WGS sequence"/>
</dbReference>
<dbReference type="PANTHER" id="PTHR41694">
    <property type="entry name" value="ENDOGENOUS RETROVIRUS GROUP K MEMBER POL PROTEIN"/>
    <property type="match status" value="1"/>
</dbReference>
<organism evidence="10 11">
    <name type="scientific">Pterocles burchelli</name>
    <dbReference type="NCBI Taxonomy" id="2585816"/>
    <lineage>
        <taxon>Eukaryota</taxon>
        <taxon>Metazoa</taxon>
        <taxon>Chordata</taxon>
        <taxon>Craniata</taxon>
        <taxon>Vertebrata</taxon>
        <taxon>Euteleostomi</taxon>
        <taxon>Archelosauria</taxon>
        <taxon>Archosauria</taxon>
        <taxon>Dinosauria</taxon>
        <taxon>Saurischia</taxon>
        <taxon>Theropoda</taxon>
        <taxon>Coelurosauria</taxon>
        <taxon>Aves</taxon>
        <taxon>Neognathae</taxon>
        <taxon>Neoaves</taxon>
        <taxon>Columbimorphae</taxon>
        <taxon>Pterocliformes</taxon>
        <taxon>Pteroclidae</taxon>
        <taxon>Pterocles</taxon>
    </lineage>
</organism>
<dbReference type="PROSITE" id="PS50876">
    <property type="entry name" value="ZF_INTEGRASE"/>
    <property type="match status" value="1"/>
</dbReference>
<dbReference type="Gene3D" id="1.10.10.200">
    <property type="match status" value="1"/>
</dbReference>
<dbReference type="InterPro" id="IPR003308">
    <property type="entry name" value="Integrase_Zn-bd_dom_N"/>
</dbReference>
<reference evidence="10 11" key="1">
    <citation type="submission" date="2019-09" db="EMBL/GenBank/DDBJ databases">
        <title>Bird 10,000 Genomes (B10K) Project - Family phase.</title>
        <authorList>
            <person name="Zhang G."/>
        </authorList>
    </citation>
    <scope>NUCLEOTIDE SEQUENCE [LARGE SCALE GENOMIC DNA]</scope>
    <source>
        <strain evidence="10">B10K-DU-027-49</strain>
        <tissue evidence="10">Muscle</tissue>
    </source>
</reference>
<evidence type="ECO:0000313" key="11">
    <source>
        <dbReference type="Proteomes" id="UP000522270"/>
    </source>
</evidence>
<feature type="non-terminal residue" evidence="10">
    <location>
        <position position="119"/>
    </location>
</feature>
<keyword evidence="1" id="KW-0808">Transferase</keyword>
<evidence type="ECO:0000256" key="4">
    <source>
        <dbReference type="ARBA" id="ARBA00022723"/>
    </source>
</evidence>
<keyword evidence="7" id="KW-0695">RNA-directed DNA polymerase</keyword>